<name>A0A128F5F3_9GAMM</name>
<keyword evidence="3 5" id="KW-0067">ATP-binding</keyword>
<evidence type="ECO:0000313" key="6">
    <source>
        <dbReference type="Proteomes" id="UP000073601"/>
    </source>
</evidence>
<dbReference type="InterPro" id="IPR003439">
    <property type="entry name" value="ABC_transporter-like_ATP-bd"/>
</dbReference>
<dbReference type="InterPro" id="IPR013563">
    <property type="entry name" value="Oligopep_ABC_C"/>
</dbReference>
<dbReference type="Pfam" id="PF00005">
    <property type="entry name" value="ABC_tran"/>
    <property type="match status" value="1"/>
</dbReference>
<dbReference type="PANTHER" id="PTHR43776:SF8">
    <property type="entry name" value="ABC TRANSPORTER, ATP-BINDING PROTEIN"/>
    <property type="match status" value="1"/>
</dbReference>
<dbReference type="CDD" id="cd03257">
    <property type="entry name" value="ABC_NikE_OppD_transporters"/>
    <property type="match status" value="1"/>
</dbReference>
<dbReference type="Gene3D" id="3.40.50.300">
    <property type="entry name" value="P-loop containing nucleotide triphosphate hydrolases"/>
    <property type="match status" value="1"/>
</dbReference>
<evidence type="ECO:0000313" key="5">
    <source>
        <dbReference type="EMBL" id="CZF82047.1"/>
    </source>
</evidence>
<organism evidence="5 6">
    <name type="scientific">Grimontia marina</name>
    <dbReference type="NCBI Taxonomy" id="646534"/>
    <lineage>
        <taxon>Bacteria</taxon>
        <taxon>Pseudomonadati</taxon>
        <taxon>Pseudomonadota</taxon>
        <taxon>Gammaproteobacteria</taxon>
        <taxon>Vibrionales</taxon>
        <taxon>Vibrionaceae</taxon>
        <taxon>Grimontia</taxon>
    </lineage>
</organism>
<dbReference type="InterPro" id="IPR050319">
    <property type="entry name" value="ABC_transp_ATP-bind"/>
</dbReference>
<dbReference type="SUPFAM" id="SSF52540">
    <property type="entry name" value="P-loop containing nucleoside triphosphate hydrolases"/>
    <property type="match status" value="1"/>
</dbReference>
<dbReference type="GO" id="GO:0016887">
    <property type="term" value="F:ATP hydrolysis activity"/>
    <property type="evidence" value="ECO:0007669"/>
    <property type="project" value="InterPro"/>
</dbReference>
<dbReference type="InterPro" id="IPR017871">
    <property type="entry name" value="ABC_transporter-like_CS"/>
</dbReference>
<proteinExistence type="predicted"/>
<dbReference type="AlphaFoldDB" id="A0A128F5F3"/>
<dbReference type="Proteomes" id="UP000073601">
    <property type="component" value="Unassembled WGS sequence"/>
</dbReference>
<gene>
    <name evidence="5" type="primary">oppF_2</name>
    <name evidence="5" type="ORF">GMA8713_02065</name>
</gene>
<keyword evidence="6" id="KW-1185">Reference proteome</keyword>
<evidence type="ECO:0000256" key="2">
    <source>
        <dbReference type="ARBA" id="ARBA00022741"/>
    </source>
</evidence>
<sequence>MTLLKLDNVCQRYPIGQKGWFGKPAQELRAVNKISLSLDKGETLAIVGESGCGKSTLGRMVALLESPVEGKVEIDGIQTAGLKGQTLKDLRRKLGLVFQDPYSALNPRLPISELVVEPLEVYNVGDKASRKAKVIEALKAVGLSEDALDRYPHEFSGGQRQRICIARALVLDPKLIIADEPLSALDVSVQSQVLNLFAELQRERNLSFFFISHDMAVVDYLADTIVVMYLGQVVEQAPRDAFFSKPAHPYSQALLAAVPEVGKGKRKRGLALQGDVPSPIDPPSGCAFHPRCAKATEKCKQETPIASVYEDDSKHMVACHYPGEVIEVKKMESEEATV</sequence>
<evidence type="ECO:0000256" key="1">
    <source>
        <dbReference type="ARBA" id="ARBA00022448"/>
    </source>
</evidence>
<feature type="domain" description="ABC transporter" evidence="4">
    <location>
        <begin position="4"/>
        <end position="255"/>
    </location>
</feature>
<dbReference type="Pfam" id="PF08352">
    <property type="entry name" value="oligo_HPY"/>
    <property type="match status" value="1"/>
</dbReference>
<dbReference type="RefSeq" id="WP_062708854.1">
    <property type="nucleotide sequence ID" value="NZ_CAWRCI010000016.1"/>
</dbReference>
<dbReference type="SMART" id="SM00382">
    <property type="entry name" value="AAA"/>
    <property type="match status" value="1"/>
</dbReference>
<dbReference type="PROSITE" id="PS00211">
    <property type="entry name" value="ABC_TRANSPORTER_1"/>
    <property type="match status" value="1"/>
</dbReference>
<accession>A0A128F5F3</accession>
<evidence type="ECO:0000259" key="4">
    <source>
        <dbReference type="PROSITE" id="PS50893"/>
    </source>
</evidence>
<dbReference type="OrthoDB" id="9784450at2"/>
<dbReference type="InterPro" id="IPR003593">
    <property type="entry name" value="AAA+_ATPase"/>
</dbReference>
<keyword evidence="1" id="KW-0813">Transport</keyword>
<dbReference type="FunFam" id="3.40.50.300:FF:000016">
    <property type="entry name" value="Oligopeptide ABC transporter ATP-binding component"/>
    <property type="match status" value="1"/>
</dbReference>
<dbReference type="PANTHER" id="PTHR43776">
    <property type="entry name" value="TRANSPORT ATP-BINDING PROTEIN"/>
    <property type="match status" value="1"/>
</dbReference>
<dbReference type="PROSITE" id="PS50893">
    <property type="entry name" value="ABC_TRANSPORTER_2"/>
    <property type="match status" value="1"/>
</dbReference>
<dbReference type="InterPro" id="IPR027417">
    <property type="entry name" value="P-loop_NTPase"/>
</dbReference>
<reference evidence="6" key="1">
    <citation type="submission" date="2016-02" db="EMBL/GenBank/DDBJ databases">
        <authorList>
            <person name="Rodrigo-Torres Lidia"/>
            <person name="Arahal R.David."/>
        </authorList>
    </citation>
    <scope>NUCLEOTIDE SEQUENCE [LARGE SCALE GENOMIC DNA]</scope>
    <source>
        <strain evidence="6">CECT 8713</strain>
    </source>
</reference>
<dbReference type="EMBL" id="FIZY01000016">
    <property type="protein sequence ID" value="CZF82047.1"/>
    <property type="molecule type" value="Genomic_DNA"/>
</dbReference>
<dbReference type="GO" id="GO:0055085">
    <property type="term" value="P:transmembrane transport"/>
    <property type="evidence" value="ECO:0007669"/>
    <property type="project" value="UniProtKB-ARBA"/>
</dbReference>
<keyword evidence="2" id="KW-0547">Nucleotide-binding</keyword>
<dbReference type="NCBIfam" id="TIGR01727">
    <property type="entry name" value="oligo_HPY"/>
    <property type="match status" value="1"/>
</dbReference>
<evidence type="ECO:0000256" key="3">
    <source>
        <dbReference type="ARBA" id="ARBA00022840"/>
    </source>
</evidence>
<protein>
    <submittedName>
        <fullName evidence="5">Oligopeptide transport ATP-binding protein OppF</fullName>
    </submittedName>
</protein>
<dbReference type="GO" id="GO:0015833">
    <property type="term" value="P:peptide transport"/>
    <property type="evidence" value="ECO:0007669"/>
    <property type="project" value="InterPro"/>
</dbReference>
<dbReference type="GO" id="GO:0005524">
    <property type="term" value="F:ATP binding"/>
    <property type="evidence" value="ECO:0007669"/>
    <property type="project" value="UniProtKB-KW"/>
</dbReference>